<feature type="domain" description="STAS" evidence="1">
    <location>
        <begin position="25"/>
        <end position="124"/>
    </location>
</feature>
<dbReference type="SUPFAM" id="SSF52091">
    <property type="entry name" value="SpoIIaa-like"/>
    <property type="match status" value="1"/>
</dbReference>
<dbReference type="Gene3D" id="3.30.750.24">
    <property type="entry name" value="STAS domain"/>
    <property type="match status" value="1"/>
</dbReference>
<sequence>MVPRVVIRDTPCLLSPSLIGTGNIMNIRMECTERQCLIDIEGKMTEDCAEQLRRALFSPLSADHAFVIDLTKVDDIDVSGVRLLVMLKLESYLRGNRLELISHNSKLDEIMSLSELQAFLEKSL</sequence>
<gene>
    <name evidence="2" type="ORF">NMK_3404</name>
</gene>
<evidence type="ECO:0000313" key="2">
    <source>
        <dbReference type="EMBL" id="GBG15792.1"/>
    </source>
</evidence>
<dbReference type="PANTHER" id="PTHR35849:SF2">
    <property type="entry name" value="BLR2341 PROTEIN"/>
    <property type="match status" value="1"/>
</dbReference>
<proteinExistence type="predicted"/>
<organism evidence="2 3">
    <name type="scientific">Novimethylophilus kurashikiensis</name>
    <dbReference type="NCBI Taxonomy" id="1825523"/>
    <lineage>
        <taxon>Bacteria</taxon>
        <taxon>Pseudomonadati</taxon>
        <taxon>Pseudomonadota</taxon>
        <taxon>Betaproteobacteria</taxon>
        <taxon>Nitrosomonadales</taxon>
        <taxon>Methylophilaceae</taxon>
        <taxon>Novimethylophilus</taxon>
    </lineage>
</organism>
<name>A0A2R5FC53_9PROT</name>
<dbReference type="PROSITE" id="PS50801">
    <property type="entry name" value="STAS"/>
    <property type="match status" value="1"/>
</dbReference>
<keyword evidence="3" id="KW-1185">Reference proteome</keyword>
<reference evidence="2 3" key="1">
    <citation type="journal article" date="2018" name="Environ. Microbiol.">
        <title>Isolation and genomic characterization of Novimethylophilus kurashikiensis gen. nov. sp. nov., a new lanthanide-dependent methylotrophic species of Methylophilaceae.</title>
        <authorList>
            <person name="Lv H."/>
            <person name="Sahin N."/>
            <person name="Tani A."/>
        </authorList>
    </citation>
    <scope>NUCLEOTIDE SEQUENCE [LARGE SCALE GENOMIC DNA]</scope>
    <source>
        <strain evidence="2 3">La2-4</strain>
    </source>
</reference>
<dbReference type="AlphaFoldDB" id="A0A2R5FC53"/>
<dbReference type="PANTHER" id="PTHR35849">
    <property type="entry name" value="BLR2341 PROTEIN"/>
    <property type="match status" value="1"/>
</dbReference>
<evidence type="ECO:0000313" key="3">
    <source>
        <dbReference type="Proteomes" id="UP000245081"/>
    </source>
</evidence>
<dbReference type="Pfam" id="PF01740">
    <property type="entry name" value="STAS"/>
    <property type="match status" value="1"/>
</dbReference>
<comment type="caution">
    <text evidence="2">The sequence shown here is derived from an EMBL/GenBank/DDBJ whole genome shotgun (WGS) entry which is preliminary data.</text>
</comment>
<dbReference type="InterPro" id="IPR002645">
    <property type="entry name" value="STAS_dom"/>
</dbReference>
<accession>A0A2R5FC53</accession>
<evidence type="ECO:0000259" key="1">
    <source>
        <dbReference type="PROSITE" id="PS50801"/>
    </source>
</evidence>
<dbReference type="InterPro" id="IPR036513">
    <property type="entry name" value="STAS_dom_sf"/>
</dbReference>
<dbReference type="Proteomes" id="UP000245081">
    <property type="component" value="Unassembled WGS sequence"/>
</dbReference>
<dbReference type="EMBL" id="BDOQ01000021">
    <property type="protein sequence ID" value="GBG15792.1"/>
    <property type="molecule type" value="Genomic_DNA"/>
</dbReference>
<protein>
    <recommendedName>
        <fullName evidence="1">STAS domain-containing protein</fullName>
    </recommendedName>
</protein>
<dbReference type="CDD" id="cd07043">
    <property type="entry name" value="STAS_anti-anti-sigma_factors"/>
    <property type="match status" value="1"/>
</dbReference>
<dbReference type="InterPro" id="IPR052746">
    <property type="entry name" value="MlaB_ABC_Transporter"/>
</dbReference>